<gene>
    <name evidence="1" type="ORF">chiPu_0026606</name>
</gene>
<dbReference type="STRING" id="137246.A0A401TJN3"/>
<accession>A0A401TJN3</accession>
<evidence type="ECO:0000313" key="2">
    <source>
        <dbReference type="Proteomes" id="UP000287033"/>
    </source>
</evidence>
<keyword evidence="2" id="KW-1185">Reference proteome</keyword>
<organism evidence="1 2">
    <name type="scientific">Chiloscyllium punctatum</name>
    <name type="common">Brownbanded bambooshark</name>
    <name type="synonym">Hemiscyllium punctatum</name>
    <dbReference type="NCBI Taxonomy" id="137246"/>
    <lineage>
        <taxon>Eukaryota</taxon>
        <taxon>Metazoa</taxon>
        <taxon>Chordata</taxon>
        <taxon>Craniata</taxon>
        <taxon>Vertebrata</taxon>
        <taxon>Chondrichthyes</taxon>
        <taxon>Elasmobranchii</taxon>
        <taxon>Galeomorphii</taxon>
        <taxon>Galeoidea</taxon>
        <taxon>Orectolobiformes</taxon>
        <taxon>Hemiscylliidae</taxon>
        <taxon>Chiloscyllium</taxon>
    </lineage>
</organism>
<name>A0A401TJN3_CHIPU</name>
<reference evidence="1 2" key="1">
    <citation type="journal article" date="2018" name="Nat. Ecol. Evol.">
        <title>Shark genomes provide insights into elasmobranch evolution and the origin of vertebrates.</title>
        <authorList>
            <person name="Hara Y"/>
            <person name="Yamaguchi K"/>
            <person name="Onimaru K"/>
            <person name="Kadota M"/>
            <person name="Koyanagi M"/>
            <person name="Keeley SD"/>
            <person name="Tatsumi K"/>
            <person name="Tanaka K"/>
            <person name="Motone F"/>
            <person name="Kageyama Y"/>
            <person name="Nozu R"/>
            <person name="Adachi N"/>
            <person name="Nishimura O"/>
            <person name="Nakagawa R"/>
            <person name="Tanegashima C"/>
            <person name="Kiyatake I"/>
            <person name="Matsumoto R"/>
            <person name="Murakumo K"/>
            <person name="Nishida K"/>
            <person name="Terakita A"/>
            <person name="Kuratani S"/>
            <person name="Sato K"/>
            <person name="Hyodo S Kuraku.S."/>
        </authorList>
    </citation>
    <scope>NUCLEOTIDE SEQUENCE [LARGE SCALE GENOMIC DNA]</scope>
</reference>
<sequence>MRAGARSRPSALGACCTVQCTILAVPHPQFDLGAVADALIEISFLKSAAHGFRVVTHCFSRATCLKNAPSPPGDMDSLEAQLELLLKGEGIEVQGYDSPLEDVVPVTVRKTVCYIVAAVILNEQVRGDLLTDPRPRSHQA</sequence>
<protein>
    <submittedName>
        <fullName evidence="1">Uncharacterized protein</fullName>
    </submittedName>
</protein>
<dbReference type="AlphaFoldDB" id="A0A401TJN3"/>
<evidence type="ECO:0000313" key="1">
    <source>
        <dbReference type="EMBL" id="GCC42861.1"/>
    </source>
</evidence>
<dbReference type="Proteomes" id="UP000287033">
    <property type="component" value="Unassembled WGS sequence"/>
</dbReference>
<comment type="caution">
    <text evidence="1">The sequence shown here is derived from an EMBL/GenBank/DDBJ whole genome shotgun (WGS) entry which is preliminary data.</text>
</comment>
<dbReference type="EMBL" id="BEZZ01083743">
    <property type="protein sequence ID" value="GCC42861.1"/>
    <property type="molecule type" value="Genomic_DNA"/>
</dbReference>
<proteinExistence type="predicted"/>